<keyword evidence="1" id="KW-0614">Plasmid</keyword>
<dbReference type="EMBL" id="AP024591">
    <property type="protein sequence ID" value="BCU57717.1"/>
    <property type="molecule type" value="Genomic_DNA"/>
</dbReference>
<reference evidence="1" key="1">
    <citation type="submission" date="2021-04" db="EMBL/GenBank/DDBJ databases">
        <title>Difference and commonality of drug resistance evolution in various bacteria. and drug sensitivity profiles.</title>
        <authorList>
            <person name="Maeda T."/>
            <person name="Shibai A."/>
            <person name="Kawada K."/>
            <person name="Kotani H."/>
            <person name="Tarusawa Y."/>
            <person name="Tanabe K."/>
            <person name="Furusawa C."/>
        </authorList>
    </citation>
    <scope>NUCLEOTIDE SEQUENCE</scope>
    <source>
        <strain evidence="1">JCM 8580</strain>
        <plasmid evidence="1">pENKO-1</plasmid>
    </source>
</reference>
<dbReference type="RefSeq" id="WP_176400601.1">
    <property type="nucleotide sequence ID" value="NZ_AP024591.1"/>
</dbReference>
<name>A0AA86MCF6_9ENTR</name>
<evidence type="ECO:0000313" key="2">
    <source>
        <dbReference type="Proteomes" id="UP000682928"/>
    </source>
</evidence>
<geneLocation type="plasmid" evidence="1 2">
    <name>pENKO-1</name>
</geneLocation>
<organism evidence="1 2">
    <name type="scientific">Enterobacter kobei</name>
    <dbReference type="NCBI Taxonomy" id="208224"/>
    <lineage>
        <taxon>Bacteria</taxon>
        <taxon>Pseudomonadati</taxon>
        <taxon>Pseudomonadota</taxon>
        <taxon>Gammaproteobacteria</taxon>
        <taxon>Enterobacterales</taxon>
        <taxon>Enterobacteriaceae</taxon>
        <taxon>Enterobacter</taxon>
        <taxon>Enterobacter cloacae complex</taxon>
    </lineage>
</organism>
<protein>
    <submittedName>
        <fullName evidence="1">Uncharacterized protein</fullName>
    </submittedName>
</protein>
<accession>A0AA86MCF6</accession>
<proteinExistence type="predicted"/>
<dbReference type="AlphaFoldDB" id="A0AA86MCF6"/>
<evidence type="ECO:0000313" key="1">
    <source>
        <dbReference type="EMBL" id="BCU57717.1"/>
    </source>
</evidence>
<gene>
    <name evidence="1" type="ORF">ENKO_43110</name>
</gene>
<dbReference type="Proteomes" id="UP000682928">
    <property type="component" value="Plasmid pENKO-1"/>
</dbReference>
<sequence>MREDIEFRVRAFRKALVLAKGECSEECRHLGRWTTDLHNFPHGSCDMASNCLAQYLTDKKCGHPFIIYMNGSGLENSTFHGHVIVMLDGEYIDLTLDQFDEYPDYIVSEAVESQGVIGTLLRRIGEIEGSIETRPINLSSFNKRGEDMYAWLRDKADKIFDEDEERQALQQKIDDLTTKALREMFPPNELSKR</sequence>